<keyword evidence="2" id="KW-0732">Signal</keyword>
<feature type="signal peptide" evidence="2">
    <location>
        <begin position="1"/>
        <end position="28"/>
    </location>
</feature>
<accession>A0AA38NWW6</accession>
<feature type="region of interest" description="Disordered" evidence="1">
    <location>
        <begin position="64"/>
        <end position="89"/>
    </location>
</feature>
<feature type="region of interest" description="Disordered" evidence="1">
    <location>
        <begin position="211"/>
        <end position="243"/>
    </location>
</feature>
<evidence type="ECO:0000256" key="1">
    <source>
        <dbReference type="SAM" id="MobiDB-lite"/>
    </source>
</evidence>
<sequence length="243" mass="26210">MLLPPPPCCFLLSWLMGICLLAIQSSLSLLKSRTCLMLMSGLIRGSDMFSQLMVPRYSTQTHDIGQLTSANPHNTTSRTYSNSTDQNSNPGLKMYPASTVLLGELQQRQAEPYLLQCQMETISLSPILQLQTMGIFRMDLIQVPTSALLGQSNPCDLIEATFSSDNGHAHASKKVKNEDGTFTNQYTATDGEPHRGTGCYNGTAFRANGKKRKLTANSSVNEGATTSGAEREAAADSGGSYSG</sequence>
<reference evidence="3" key="1">
    <citation type="submission" date="2022-08" db="EMBL/GenBank/DDBJ databases">
        <authorList>
            <consortium name="DOE Joint Genome Institute"/>
            <person name="Min B."/>
            <person name="Riley R."/>
            <person name="Sierra-Patev S."/>
            <person name="Naranjo-Ortiz M."/>
            <person name="Looney B."/>
            <person name="Konkel Z."/>
            <person name="Slot J.C."/>
            <person name="Sakamoto Y."/>
            <person name="Steenwyk J.L."/>
            <person name="Rokas A."/>
            <person name="Carro J."/>
            <person name="Camarero S."/>
            <person name="Ferreira P."/>
            <person name="Molpeceres G."/>
            <person name="Ruiz-Duenas F.J."/>
            <person name="Serrano A."/>
            <person name="Henrissat B."/>
            <person name="Drula E."/>
            <person name="Hughes K.W."/>
            <person name="Mata J.L."/>
            <person name="Ishikawa N.K."/>
            <person name="Vargas-Isla R."/>
            <person name="Ushijima S."/>
            <person name="Smith C.A."/>
            <person name="Ahrendt S."/>
            <person name="Andreopoulos W."/>
            <person name="He G."/>
            <person name="Labutti K."/>
            <person name="Lipzen A."/>
            <person name="Ng V."/>
            <person name="Sandor L."/>
            <person name="Barry K."/>
            <person name="Martinez A.T."/>
            <person name="Xiao Y."/>
            <person name="Gibbons J.G."/>
            <person name="Terashima K."/>
            <person name="Hibbett D.S."/>
            <person name="Grigoriev I.V."/>
        </authorList>
    </citation>
    <scope>NUCLEOTIDE SEQUENCE</scope>
    <source>
        <strain evidence="3">TFB9207</strain>
    </source>
</reference>
<proteinExistence type="predicted"/>
<comment type="caution">
    <text evidence="3">The sequence shown here is derived from an EMBL/GenBank/DDBJ whole genome shotgun (WGS) entry which is preliminary data.</text>
</comment>
<organism evidence="3 4">
    <name type="scientific">Lentinula raphanica</name>
    <dbReference type="NCBI Taxonomy" id="153919"/>
    <lineage>
        <taxon>Eukaryota</taxon>
        <taxon>Fungi</taxon>
        <taxon>Dikarya</taxon>
        <taxon>Basidiomycota</taxon>
        <taxon>Agaricomycotina</taxon>
        <taxon>Agaricomycetes</taxon>
        <taxon>Agaricomycetidae</taxon>
        <taxon>Agaricales</taxon>
        <taxon>Marasmiineae</taxon>
        <taxon>Omphalotaceae</taxon>
        <taxon>Lentinula</taxon>
    </lineage>
</organism>
<keyword evidence="4" id="KW-1185">Reference proteome</keyword>
<evidence type="ECO:0000313" key="4">
    <source>
        <dbReference type="Proteomes" id="UP001163846"/>
    </source>
</evidence>
<dbReference type="AlphaFoldDB" id="A0AA38NWW6"/>
<dbReference type="Proteomes" id="UP001163846">
    <property type="component" value="Unassembled WGS sequence"/>
</dbReference>
<evidence type="ECO:0000313" key="3">
    <source>
        <dbReference type="EMBL" id="KAJ3832136.1"/>
    </source>
</evidence>
<feature type="compositionally biased region" description="Polar residues" evidence="1">
    <location>
        <begin position="215"/>
        <end position="228"/>
    </location>
</feature>
<protein>
    <submittedName>
        <fullName evidence="3">Uncharacterized protein</fullName>
    </submittedName>
</protein>
<name>A0AA38NWW6_9AGAR</name>
<gene>
    <name evidence="3" type="ORF">F5878DRAFT_647028</name>
</gene>
<feature type="chain" id="PRO_5041346798" evidence="2">
    <location>
        <begin position="29"/>
        <end position="243"/>
    </location>
</feature>
<evidence type="ECO:0000256" key="2">
    <source>
        <dbReference type="SAM" id="SignalP"/>
    </source>
</evidence>
<dbReference type="EMBL" id="MU807064">
    <property type="protein sequence ID" value="KAJ3832136.1"/>
    <property type="molecule type" value="Genomic_DNA"/>
</dbReference>